<dbReference type="InterPro" id="IPR050090">
    <property type="entry name" value="Tyrosine_recombinase_XerCD"/>
</dbReference>
<accession>A0A6N3KCY7</accession>
<evidence type="ECO:0000313" key="5">
    <source>
        <dbReference type="EMBL" id="AXH94713.1"/>
    </source>
</evidence>
<feature type="domain" description="Tyr recombinase" evidence="4">
    <location>
        <begin position="117"/>
        <end position="327"/>
    </location>
</feature>
<dbReference type="GO" id="GO:0006310">
    <property type="term" value="P:DNA recombination"/>
    <property type="evidence" value="ECO:0007669"/>
    <property type="project" value="UniProtKB-KW"/>
</dbReference>
<dbReference type="Gene3D" id="1.10.443.10">
    <property type="entry name" value="Intergrase catalytic core"/>
    <property type="match status" value="1"/>
</dbReference>
<gene>
    <name evidence="5" type="ORF">DVH21_29180</name>
    <name evidence="6" type="ORF">F6X54_02570</name>
</gene>
<dbReference type="EMBL" id="CP031263">
    <property type="protein sequence ID" value="AXH94713.1"/>
    <property type="molecule type" value="Genomic_DNA"/>
</dbReference>
<dbReference type="AlphaFoldDB" id="A0A6N3KCY7"/>
<protein>
    <submittedName>
        <fullName evidence="5">Site-specific integrase</fullName>
    </submittedName>
    <submittedName>
        <fullName evidence="6">Tyrosine-type recombinase/integrase</fullName>
    </submittedName>
</protein>
<dbReference type="InterPro" id="IPR013762">
    <property type="entry name" value="Integrase-like_cat_sf"/>
</dbReference>
<dbReference type="EMBL" id="WAAR01000006">
    <property type="protein sequence ID" value="KAB1118683.1"/>
    <property type="molecule type" value="Genomic_DNA"/>
</dbReference>
<organism evidence="5 7">
    <name type="scientific">Micromonospora aurantiaca</name>
    <name type="common">nom. illeg.</name>
    <dbReference type="NCBI Taxonomy" id="47850"/>
    <lineage>
        <taxon>Bacteria</taxon>
        <taxon>Bacillati</taxon>
        <taxon>Actinomycetota</taxon>
        <taxon>Actinomycetes</taxon>
        <taxon>Micromonosporales</taxon>
        <taxon>Micromonosporaceae</taxon>
        <taxon>Micromonospora</taxon>
    </lineage>
</organism>
<dbReference type="Pfam" id="PF00589">
    <property type="entry name" value="Phage_integrase"/>
    <property type="match status" value="1"/>
</dbReference>
<dbReference type="Proteomes" id="UP000253958">
    <property type="component" value="Chromosome"/>
</dbReference>
<evidence type="ECO:0000313" key="7">
    <source>
        <dbReference type="Proteomes" id="UP000253958"/>
    </source>
</evidence>
<proteinExistence type="inferred from homology"/>
<dbReference type="PANTHER" id="PTHR30349">
    <property type="entry name" value="PHAGE INTEGRASE-RELATED"/>
    <property type="match status" value="1"/>
</dbReference>
<evidence type="ECO:0000313" key="8">
    <source>
        <dbReference type="Proteomes" id="UP000471364"/>
    </source>
</evidence>
<keyword evidence="2" id="KW-0238">DNA-binding</keyword>
<dbReference type="InterPro" id="IPR002104">
    <property type="entry name" value="Integrase_catalytic"/>
</dbReference>
<keyword evidence="8" id="KW-1185">Reference proteome</keyword>
<reference evidence="5 7" key="1">
    <citation type="submission" date="2018-07" db="EMBL/GenBank/DDBJ databases">
        <authorList>
            <person name="Ye Y."/>
        </authorList>
    </citation>
    <scope>NUCLEOTIDE SEQUENCE [LARGE SCALE GENOMIC DNA]</scope>
    <source>
        <strain evidence="5">110B</strain>
        <strain evidence="7">H14(2018)</strain>
    </source>
</reference>
<dbReference type="GO" id="GO:0015074">
    <property type="term" value="P:DNA integration"/>
    <property type="evidence" value="ECO:0007669"/>
    <property type="project" value="InterPro"/>
</dbReference>
<reference evidence="6 8" key="3">
    <citation type="submission" date="2019-09" db="EMBL/GenBank/DDBJ databases">
        <title>High taxonomic diversity of Micromonospora strains isolated from Medicago sativa nodules in different geographical locations.</title>
        <authorList>
            <person name="Martinez-Hidalgo P."/>
            <person name="Flores-Felix J.D."/>
            <person name="Velazquez E."/>
            <person name="Brau L."/>
            <person name="Trujillo M.E."/>
            <person name="Martinez-Molina E."/>
        </authorList>
    </citation>
    <scope>NUCLEOTIDE SEQUENCE [LARGE SCALE GENOMIC DNA]</scope>
    <source>
        <strain evidence="6 8">ALFB5</strain>
    </source>
</reference>
<evidence type="ECO:0000313" key="6">
    <source>
        <dbReference type="EMBL" id="KAB1118683.1"/>
    </source>
</evidence>
<dbReference type="GO" id="GO:0003677">
    <property type="term" value="F:DNA binding"/>
    <property type="evidence" value="ECO:0007669"/>
    <property type="project" value="UniProtKB-KW"/>
</dbReference>
<evidence type="ECO:0000256" key="2">
    <source>
        <dbReference type="ARBA" id="ARBA00023125"/>
    </source>
</evidence>
<evidence type="ECO:0000259" key="4">
    <source>
        <dbReference type="PROSITE" id="PS51898"/>
    </source>
</evidence>
<keyword evidence="3" id="KW-0233">DNA recombination</keyword>
<evidence type="ECO:0000256" key="1">
    <source>
        <dbReference type="ARBA" id="ARBA00008857"/>
    </source>
</evidence>
<name>A0A6N3KCY7_9ACTN</name>
<dbReference type="InterPro" id="IPR011010">
    <property type="entry name" value="DNA_brk_join_enz"/>
</dbReference>
<dbReference type="Proteomes" id="UP000471364">
    <property type="component" value="Unassembled WGS sequence"/>
</dbReference>
<reference evidence="5 7" key="2">
    <citation type="submission" date="2018-08" db="EMBL/GenBank/DDBJ databases">
        <title>Streptomyces kandeliansis sp. nov., an endophytic bacterium isolated from mangrove plant.</title>
        <authorList>
            <person name="Wang R."/>
        </authorList>
    </citation>
    <scope>NUCLEOTIDE SEQUENCE [LARGE SCALE GENOMIC DNA]</scope>
    <source>
        <strain evidence="5">110B</strain>
        <strain evidence="7">H14(2018)</strain>
    </source>
</reference>
<comment type="similarity">
    <text evidence="1">Belongs to the 'phage' integrase family.</text>
</comment>
<dbReference type="PANTHER" id="PTHR30349:SF41">
    <property type="entry name" value="INTEGRASE_RECOMBINASE PROTEIN MJ0367-RELATED"/>
    <property type="match status" value="1"/>
</dbReference>
<evidence type="ECO:0000256" key="3">
    <source>
        <dbReference type="ARBA" id="ARBA00023172"/>
    </source>
</evidence>
<dbReference type="SUPFAM" id="SSF56349">
    <property type="entry name" value="DNA breaking-rejoining enzymes"/>
    <property type="match status" value="1"/>
</dbReference>
<sequence length="340" mass="38733">MLRGWATQQRSRFLAEATVTQRLRLTRRLAEFSGLYPWQWTPAEGEAFIAHLRGGDRPLALSTARAYEVDLRMFCEYLLDARYGWASLCVDRFGMAPQQVFHQDNSVIHVEDYEGDPSRRPLTYDELQALFDAADGRAEQIRARGVKGALSALRDAAMLKLTYAFGLRRREVAMLDLVDVRSNPKAPQFGRCGMVMVRYGKASRGGPPRRRTVLLVPEMDWMVPVVKHWLHEVRPALGPGKHPALWVTERRGRVSTRLVNEAFVAAKKAAGLDPALDPHCLRHSYVTHLVEFDYPVKFVQDQVGHKFASTTAIYTGVSNEYRNQLLQRALQDRLGRMWEA</sequence>
<dbReference type="PROSITE" id="PS51898">
    <property type="entry name" value="TYR_RECOMBINASE"/>
    <property type="match status" value="1"/>
</dbReference>